<accession>A0AAN7LKX4</accession>
<keyword evidence="3" id="KW-1185">Reference proteome</keyword>
<reference evidence="2 3" key="1">
    <citation type="journal article" date="2023" name="Hortic Res">
        <title>Pangenome of water caltrop reveals structural variations and asymmetric subgenome divergence after allopolyploidization.</title>
        <authorList>
            <person name="Zhang X."/>
            <person name="Chen Y."/>
            <person name="Wang L."/>
            <person name="Yuan Y."/>
            <person name="Fang M."/>
            <person name="Shi L."/>
            <person name="Lu R."/>
            <person name="Comes H.P."/>
            <person name="Ma Y."/>
            <person name="Chen Y."/>
            <person name="Huang G."/>
            <person name="Zhou Y."/>
            <person name="Zheng Z."/>
            <person name="Qiu Y."/>
        </authorList>
    </citation>
    <scope>NUCLEOTIDE SEQUENCE [LARGE SCALE GENOMIC DNA]</scope>
    <source>
        <strain evidence="2">F231</strain>
    </source>
</reference>
<sequence>MSCLQAARVKPFISIRRDSLSLGLRSKPSVRVASFNQKIIEAICKGVPATANYTSAEASPALFQFEGSAWKSLENAIECFGKDQSIEDVLRQQIEKQEFYDDGSRGGKPPRQGGGGGGDSGGGEDDGHSDETLQVVLGTLGFILLYVFIITGEELARLAKDYIKYLFGGNKSVRLRKAMYEWGRFFGRMTQSWEMDPYLEGEGDHL</sequence>
<feature type="region of interest" description="Disordered" evidence="1">
    <location>
        <begin position="100"/>
        <end position="130"/>
    </location>
</feature>
<dbReference type="PANTHER" id="PTHR35483:SF1">
    <property type="entry name" value="GLYCINE-RICH PROTEIN-RELATED"/>
    <property type="match status" value="1"/>
</dbReference>
<evidence type="ECO:0000256" key="1">
    <source>
        <dbReference type="SAM" id="MobiDB-lite"/>
    </source>
</evidence>
<name>A0AAN7LKX4_TRANT</name>
<dbReference type="AlphaFoldDB" id="A0AAN7LKX4"/>
<dbReference type="Proteomes" id="UP001346149">
    <property type="component" value="Unassembled WGS sequence"/>
</dbReference>
<evidence type="ECO:0000313" key="3">
    <source>
        <dbReference type="Proteomes" id="UP001346149"/>
    </source>
</evidence>
<dbReference type="PANTHER" id="PTHR35483">
    <property type="entry name" value="NUCLEUSENVELOPE PROTEIN"/>
    <property type="match status" value="1"/>
</dbReference>
<feature type="compositionally biased region" description="Gly residues" evidence="1">
    <location>
        <begin position="112"/>
        <end position="121"/>
    </location>
</feature>
<dbReference type="GO" id="GO:0009507">
    <property type="term" value="C:chloroplast"/>
    <property type="evidence" value="ECO:0007669"/>
    <property type="project" value="TreeGrafter"/>
</dbReference>
<evidence type="ECO:0000313" key="2">
    <source>
        <dbReference type="EMBL" id="KAK4786849.1"/>
    </source>
</evidence>
<gene>
    <name evidence="2" type="ORF">SAY86_010682</name>
</gene>
<evidence type="ECO:0008006" key="4">
    <source>
        <dbReference type="Google" id="ProtNLM"/>
    </source>
</evidence>
<organism evidence="2 3">
    <name type="scientific">Trapa natans</name>
    <name type="common">Water chestnut</name>
    <dbReference type="NCBI Taxonomy" id="22666"/>
    <lineage>
        <taxon>Eukaryota</taxon>
        <taxon>Viridiplantae</taxon>
        <taxon>Streptophyta</taxon>
        <taxon>Embryophyta</taxon>
        <taxon>Tracheophyta</taxon>
        <taxon>Spermatophyta</taxon>
        <taxon>Magnoliopsida</taxon>
        <taxon>eudicotyledons</taxon>
        <taxon>Gunneridae</taxon>
        <taxon>Pentapetalae</taxon>
        <taxon>rosids</taxon>
        <taxon>malvids</taxon>
        <taxon>Myrtales</taxon>
        <taxon>Lythraceae</taxon>
        <taxon>Trapa</taxon>
    </lineage>
</organism>
<protein>
    <recommendedName>
        <fullName evidence="4">Glycine-rich protein</fullName>
    </recommendedName>
</protein>
<comment type="caution">
    <text evidence="2">The sequence shown here is derived from an EMBL/GenBank/DDBJ whole genome shotgun (WGS) entry which is preliminary data.</text>
</comment>
<dbReference type="EMBL" id="JAXQNO010000012">
    <property type="protein sequence ID" value="KAK4786849.1"/>
    <property type="molecule type" value="Genomic_DNA"/>
</dbReference>
<proteinExistence type="predicted"/>